<feature type="domain" description="MsrB" evidence="4">
    <location>
        <begin position="43"/>
        <end position="164"/>
    </location>
</feature>
<dbReference type="Pfam" id="PF01641">
    <property type="entry name" value="SelR"/>
    <property type="match status" value="1"/>
</dbReference>
<evidence type="ECO:0000256" key="1">
    <source>
        <dbReference type="ARBA" id="ARBA00012499"/>
    </source>
</evidence>
<dbReference type="EMBL" id="PXYI01000012">
    <property type="protein sequence ID" value="PSJ36653.1"/>
    <property type="molecule type" value="Genomic_DNA"/>
</dbReference>
<evidence type="ECO:0000259" key="4">
    <source>
        <dbReference type="PROSITE" id="PS51790"/>
    </source>
</evidence>
<accession>A0A2P7QFB5</accession>
<dbReference type="NCBIfam" id="TIGR00357">
    <property type="entry name" value="peptide-methionine (R)-S-oxide reductase MsrB"/>
    <property type="match status" value="1"/>
</dbReference>
<protein>
    <recommendedName>
        <fullName evidence="1">peptide-methionine (R)-S-oxide reductase</fullName>
        <ecNumber evidence="1">1.8.4.12</ecNumber>
    </recommendedName>
</protein>
<name>A0A2P7QFB5_9SPHN</name>
<dbReference type="PANTHER" id="PTHR10173">
    <property type="entry name" value="METHIONINE SULFOXIDE REDUCTASE"/>
    <property type="match status" value="1"/>
</dbReference>
<keyword evidence="6" id="KW-1185">Reference proteome</keyword>
<dbReference type="InterPro" id="IPR028427">
    <property type="entry name" value="Met_Sox_Rdtase_MsrB"/>
</dbReference>
<organism evidence="5 6">
    <name type="scientific">Allosphingosinicella deserti</name>
    <dbReference type="NCBI Taxonomy" id="2116704"/>
    <lineage>
        <taxon>Bacteria</taxon>
        <taxon>Pseudomonadati</taxon>
        <taxon>Pseudomonadota</taxon>
        <taxon>Alphaproteobacteria</taxon>
        <taxon>Sphingomonadales</taxon>
        <taxon>Sphingomonadaceae</taxon>
        <taxon>Allosphingosinicella</taxon>
    </lineage>
</organism>
<dbReference type="RefSeq" id="WP_106515785.1">
    <property type="nucleotide sequence ID" value="NZ_PXYI01000012.1"/>
</dbReference>
<evidence type="ECO:0000256" key="3">
    <source>
        <dbReference type="ARBA" id="ARBA00048488"/>
    </source>
</evidence>
<dbReference type="PROSITE" id="PS51790">
    <property type="entry name" value="MSRB"/>
    <property type="match status" value="1"/>
</dbReference>
<dbReference type="PANTHER" id="PTHR10173:SF57">
    <property type="entry name" value="PEPTIDE-METHIONINE (R)-S-OXIDE REDUCTASE"/>
    <property type="match status" value="1"/>
</dbReference>
<dbReference type="GO" id="GO:0030091">
    <property type="term" value="P:protein repair"/>
    <property type="evidence" value="ECO:0007669"/>
    <property type="project" value="InterPro"/>
</dbReference>
<comment type="caution">
    <text evidence="5">The sequence shown here is derived from an EMBL/GenBank/DDBJ whole genome shotgun (WGS) entry which is preliminary data.</text>
</comment>
<dbReference type="Gene3D" id="2.170.150.20">
    <property type="entry name" value="Peptide methionine sulfoxide reductase"/>
    <property type="match status" value="1"/>
</dbReference>
<dbReference type="AlphaFoldDB" id="A0A2P7QFB5"/>
<comment type="catalytic activity">
    <reaction evidence="3">
        <text>L-methionyl-[protein] + [thioredoxin]-disulfide + H2O = L-methionyl-(R)-S-oxide-[protein] + [thioredoxin]-dithiol</text>
        <dbReference type="Rhea" id="RHEA:24164"/>
        <dbReference type="Rhea" id="RHEA-COMP:10698"/>
        <dbReference type="Rhea" id="RHEA-COMP:10700"/>
        <dbReference type="Rhea" id="RHEA-COMP:12313"/>
        <dbReference type="Rhea" id="RHEA-COMP:12314"/>
        <dbReference type="ChEBI" id="CHEBI:15377"/>
        <dbReference type="ChEBI" id="CHEBI:16044"/>
        <dbReference type="ChEBI" id="CHEBI:29950"/>
        <dbReference type="ChEBI" id="CHEBI:45764"/>
        <dbReference type="ChEBI" id="CHEBI:50058"/>
        <dbReference type="EC" id="1.8.4.12"/>
    </reaction>
</comment>
<dbReference type="SUPFAM" id="SSF51316">
    <property type="entry name" value="Mss4-like"/>
    <property type="match status" value="1"/>
</dbReference>
<evidence type="ECO:0000313" key="6">
    <source>
        <dbReference type="Proteomes" id="UP000241167"/>
    </source>
</evidence>
<dbReference type="OrthoDB" id="9785497at2"/>
<evidence type="ECO:0000313" key="5">
    <source>
        <dbReference type="EMBL" id="PSJ36653.1"/>
    </source>
</evidence>
<gene>
    <name evidence="5" type="primary">msrB</name>
    <name evidence="5" type="ORF">C7I55_24995</name>
</gene>
<dbReference type="GO" id="GO:0005737">
    <property type="term" value="C:cytoplasm"/>
    <property type="evidence" value="ECO:0007669"/>
    <property type="project" value="TreeGrafter"/>
</dbReference>
<dbReference type="PROSITE" id="PS51318">
    <property type="entry name" value="TAT"/>
    <property type="match status" value="1"/>
</dbReference>
<dbReference type="GO" id="GO:0033743">
    <property type="term" value="F:peptide-methionine (R)-S-oxide reductase activity"/>
    <property type="evidence" value="ECO:0007669"/>
    <property type="project" value="UniProtKB-EC"/>
</dbReference>
<sequence>MTIDRRTALTAGGAGAIGAALFWFGGRAGNAAPSGRYPVQFTDAQWRKRLPPDSYRVLRQAATERAGSSPLNKEKRAGTFVCAGCGLPLFASRAKFESGTGWPSFTAPLRNAVGTRPDNSLFAERTEVHCRRCGGHLGHVFDDGPKPTGRRYCMNGAALRFVAA</sequence>
<dbReference type="Proteomes" id="UP000241167">
    <property type="component" value="Unassembled WGS sequence"/>
</dbReference>
<dbReference type="EC" id="1.8.4.12" evidence="1"/>
<proteinExistence type="predicted"/>
<dbReference type="InterPro" id="IPR011057">
    <property type="entry name" value="Mss4-like_sf"/>
</dbReference>
<reference evidence="5 6" key="1">
    <citation type="submission" date="2018-03" db="EMBL/GenBank/DDBJ databases">
        <title>The draft genome of Sphingosinicella sp. GL-C-18.</title>
        <authorList>
            <person name="Liu L."/>
            <person name="Li L."/>
            <person name="Liang L."/>
            <person name="Zhang X."/>
            <person name="Wang T."/>
        </authorList>
    </citation>
    <scope>NUCLEOTIDE SEQUENCE [LARGE SCALE GENOMIC DNA]</scope>
    <source>
        <strain evidence="5 6">GL-C-18</strain>
    </source>
</reference>
<keyword evidence="2" id="KW-0560">Oxidoreductase</keyword>
<dbReference type="GO" id="GO:0006979">
    <property type="term" value="P:response to oxidative stress"/>
    <property type="evidence" value="ECO:0007669"/>
    <property type="project" value="InterPro"/>
</dbReference>
<dbReference type="InterPro" id="IPR002579">
    <property type="entry name" value="Met_Sox_Rdtase_MsrB_dom"/>
</dbReference>
<evidence type="ECO:0000256" key="2">
    <source>
        <dbReference type="ARBA" id="ARBA00023002"/>
    </source>
</evidence>
<dbReference type="InterPro" id="IPR006311">
    <property type="entry name" value="TAT_signal"/>
</dbReference>